<feature type="region of interest" description="Disordered" evidence="1">
    <location>
        <begin position="197"/>
        <end position="227"/>
    </location>
</feature>
<proteinExistence type="predicted"/>
<accession>A0A8B8BRA4</accession>
<dbReference type="RefSeq" id="XP_022305872.1">
    <property type="nucleotide sequence ID" value="XM_022450164.1"/>
</dbReference>
<dbReference type="Proteomes" id="UP000694844">
    <property type="component" value="Chromosome 9"/>
</dbReference>
<organism evidence="2 3">
    <name type="scientific">Crassostrea virginica</name>
    <name type="common">Eastern oyster</name>
    <dbReference type="NCBI Taxonomy" id="6565"/>
    <lineage>
        <taxon>Eukaryota</taxon>
        <taxon>Metazoa</taxon>
        <taxon>Spiralia</taxon>
        <taxon>Lophotrochozoa</taxon>
        <taxon>Mollusca</taxon>
        <taxon>Bivalvia</taxon>
        <taxon>Autobranchia</taxon>
        <taxon>Pteriomorphia</taxon>
        <taxon>Ostreida</taxon>
        <taxon>Ostreoidea</taxon>
        <taxon>Ostreidae</taxon>
        <taxon>Crassostrea</taxon>
    </lineage>
</organism>
<name>A0A8B8BRA4_CRAVI</name>
<feature type="compositionally biased region" description="Pro residues" evidence="1">
    <location>
        <begin position="111"/>
        <end position="122"/>
    </location>
</feature>
<dbReference type="KEGG" id="cvn:111112595"/>
<protein>
    <submittedName>
        <fullName evidence="3">Proline-rich protein 36-like</fullName>
    </submittedName>
</protein>
<feature type="region of interest" description="Disordered" evidence="1">
    <location>
        <begin position="104"/>
        <end position="125"/>
    </location>
</feature>
<evidence type="ECO:0000313" key="2">
    <source>
        <dbReference type="Proteomes" id="UP000694844"/>
    </source>
</evidence>
<keyword evidence="2" id="KW-1185">Reference proteome</keyword>
<reference evidence="3" key="1">
    <citation type="submission" date="2025-08" db="UniProtKB">
        <authorList>
            <consortium name="RefSeq"/>
        </authorList>
    </citation>
    <scope>IDENTIFICATION</scope>
    <source>
        <tissue evidence="3">Whole sample</tissue>
    </source>
</reference>
<evidence type="ECO:0000256" key="1">
    <source>
        <dbReference type="SAM" id="MobiDB-lite"/>
    </source>
</evidence>
<evidence type="ECO:0000313" key="3">
    <source>
        <dbReference type="RefSeq" id="XP_022305872.1"/>
    </source>
</evidence>
<dbReference type="AlphaFoldDB" id="A0A8B8BRA4"/>
<gene>
    <name evidence="3" type="primary">LOC111112595</name>
</gene>
<dbReference type="GeneID" id="111112595"/>
<sequence>MSEEEEQIMCSPIPGTDLEIVVRRIREISRRMDWRTQAPRRHRPISRWRLSGEEPHVRRQLDVGVSPLPYAPRSPSSPPPAAIADLPFAIAAAISPAPASPALLSRVPPARRTPPARPPPPRIQSTPVLAIPVARVAPSPAIARPTMATGRTPPAWTPPPRTASVAVEPVLVVLQALPSLLSHSPESPFFGEYELREEPQLPPAVPPQYSGPCPDHEPEIPPWGTAVDGQFDDCVL</sequence>